<dbReference type="Pfam" id="PF13672">
    <property type="entry name" value="PP2C_2"/>
    <property type="match status" value="1"/>
</dbReference>
<evidence type="ECO:0000313" key="3">
    <source>
        <dbReference type="Proteomes" id="UP000610966"/>
    </source>
</evidence>
<sequence>MSAWRVQGLSLPGYSHMRSGLPCQDAHRHAILEKVKADGPVVVLAVADGAGSRSRSAEGAEMVVSLAVAAVEEALSEYVPADGEAWKELLCSSFQAVLTRFHDHATQLADGHGADDFATTLTVAVLSGEWLGIASLGDGFVVVRTEEPDGPAAAFHLVTQPPVVGEYSNQTVFVTSAGALESLYVCCIQDACVTGLMLSTDGLAQPALRWADGVPRRPNTSFAKGVLDFAEKSDADPRALAQLLLSDDVVRRNADDKTLLLAVRG</sequence>
<dbReference type="InterPro" id="IPR036457">
    <property type="entry name" value="PPM-type-like_dom_sf"/>
</dbReference>
<dbReference type="Gene3D" id="3.60.40.10">
    <property type="entry name" value="PPM-type phosphatase domain"/>
    <property type="match status" value="1"/>
</dbReference>
<proteinExistence type="predicted"/>
<accession>A0A8J3W0K1</accession>
<reference evidence="2" key="1">
    <citation type="submission" date="2021-01" db="EMBL/GenBank/DDBJ databases">
        <title>Whole genome shotgun sequence of Sphaerimonospora thailandensis NBRC 107569.</title>
        <authorList>
            <person name="Komaki H."/>
            <person name="Tamura T."/>
        </authorList>
    </citation>
    <scope>NUCLEOTIDE SEQUENCE</scope>
    <source>
        <strain evidence="2">NBRC 107569</strain>
    </source>
</reference>
<evidence type="ECO:0000313" key="2">
    <source>
        <dbReference type="EMBL" id="GIH72319.1"/>
    </source>
</evidence>
<dbReference type="RefSeq" id="WP_204017983.1">
    <property type="nucleotide sequence ID" value="NZ_BOOG01000049.1"/>
</dbReference>
<dbReference type="InterPro" id="IPR001932">
    <property type="entry name" value="PPM-type_phosphatase-like_dom"/>
</dbReference>
<dbReference type="SUPFAM" id="SSF81606">
    <property type="entry name" value="PP2C-like"/>
    <property type="match status" value="1"/>
</dbReference>
<feature type="domain" description="PPM-type phosphatase" evidence="1">
    <location>
        <begin position="13"/>
        <end position="233"/>
    </location>
</feature>
<organism evidence="2 3">
    <name type="scientific">Sphaerimonospora thailandensis</name>
    <dbReference type="NCBI Taxonomy" id="795644"/>
    <lineage>
        <taxon>Bacteria</taxon>
        <taxon>Bacillati</taxon>
        <taxon>Actinomycetota</taxon>
        <taxon>Actinomycetes</taxon>
        <taxon>Streptosporangiales</taxon>
        <taxon>Streptosporangiaceae</taxon>
        <taxon>Sphaerimonospora</taxon>
    </lineage>
</organism>
<gene>
    <name evidence="2" type="ORF">Mth01_45720</name>
</gene>
<keyword evidence="3" id="KW-1185">Reference proteome</keyword>
<comment type="caution">
    <text evidence="2">The sequence shown here is derived from an EMBL/GenBank/DDBJ whole genome shotgun (WGS) entry which is preliminary data.</text>
</comment>
<dbReference type="EMBL" id="BOOG01000049">
    <property type="protein sequence ID" value="GIH72319.1"/>
    <property type="molecule type" value="Genomic_DNA"/>
</dbReference>
<name>A0A8J3W0K1_9ACTN</name>
<protein>
    <recommendedName>
        <fullName evidence="1">PPM-type phosphatase domain-containing protein</fullName>
    </recommendedName>
</protein>
<dbReference type="AlphaFoldDB" id="A0A8J3W0K1"/>
<dbReference type="Proteomes" id="UP000610966">
    <property type="component" value="Unassembled WGS sequence"/>
</dbReference>
<evidence type="ECO:0000259" key="1">
    <source>
        <dbReference type="Pfam" id="PF13672"/>
    </source>
</evidence>